<evidence type="ECO:0000256" key="6">
    <source>
        <dbReference type="PIRSR" id="PIRSR000337-1"/>
    </source>
</evidence>
<feature type="compositionally biased region" description="Basic and acidic residues" evidence="7">
    <location>
        <begin position="334"/>
        <end position="349"/>
    </location>
</feature>
<keyword evidence="9" id="KW-0614">Plasmid</keyword>
<feature type="binding site" evidence="6">
    <location>
        <position position="103"/>
    </location>
    <ligand>
        <name>FMN</name>
        <dbReference type="ChEBI" id="CHEBI:58210"/>
    </ligand>
</feature>
<keyword evidence="3" id="KW-0560">Oxidoreductase</keyword>
<dbReference type="GO" id="GO:0004497">
    <property type="term" value="F:monooxygenase activity"/>
    <property type="evidence" value="ECO:0007669"/>
    <property type="project" value="UniProtKB-KW"/>
</dbReference>
<gene>
    <name evidence="9" type="ORF">CUN67_27000</name>
</gene>
<dbReference type="RefSeq" id="WP_208718502.1">
    <property type="nucleotide sequence ID" value="NZ_CP024770.1"/>
</dbReference>
<feature type="binding site" evidence="6">
    <location>
        <position position="157"/>
    </location>
    <ligand>
        <name>FMN</name>
        <dbReference type="ChEBI" id="CHEBI:58210"/>
    </ligand>
</feature>
<geneLocation type="plasmid" evidence="10">
    <name>pne1b</name>
</geneLocation>
<name>A0A6B9GBA0_PANCY</name>
<evidence type="ECO:0000256" key="3">
    <source>
        <dbReference type="ARBA" id="ARBA00023002"/>
    </source>
</evidence>
<keyword evidence="2 6" id="KW-0288">FMN</keyword>
<evidence type="ECO:0000256" key="7">
    <source>
        <dbReference type="SAM" id="MobiDB-lite"/>
    </source>
</evidence>
<proteinExistence type="inferred from homology"/>
<evidence type="ECO:0000256" key="5">
    <source>
        <dbReference type="ARBA" id="ARBA00033748"/>
    </source>
</evidence>
<dbReference type="InterPro" id="IPR011251">
    <property type="entry name" value="Luciferase-like_dom"/>
</dbReference>
<dbReference type="NCBIfam" id="TIGR03860">
    <property type="entry name" value="FMN_nitrolo"/>
    <property type="match status" value="1"/>
</dbReference>
<comment type="similarity">
    <text evidence="5">Belongs to the NtaA/SnaA/DszA monooxygenase family.</text>
</comment>
<evidence type="ECO:0000256" key="1">
    <source>
        <dbReference type="ARBA" id="ARBA00022630"/>
    </source>
</evidence>
<accession>A0A6B9GBA0</accession>
<keyword evidence="1 6" id="KW-0285">Flavoprotein</keyword>
<keyword evidence="4" id="KW-0503">Monooxygenase</keyword>
<feature type="binding site" evidence="6">
    <location>
        <position position="57"/>
    </location>
    <ligand>
        <name>FMN</name>
        <dbReference type="ChEBI" id="CHEBI:58210"/>
    </ligand>
</feature>
<dbReference type="InterPro" id="IPR016215">
    <property type="entry name" value="NTA_MOA"/>
</dbReference>
<dbReference type="Gene3D" id="3.20.20.30">
    <property type="entry name" value="Luciferase-like domain"/>
    <property type="match status" value="1"/>
</dbReference>
<feature type="region of interest" description="Disordered" evidence="7">
    <location>
        <begin position="330"/>
        <end position="349"/>
    </location>
</feature>
<evidence type="ECO:0000256" key="4">
    <source>
        <dbReference type="ARBA" id="ARBA00023033"/>
    </source>
</evidence>
<sequence>MKPLIWNAFEMNGIGYYAQGSWSHPEAQRHRYKDLDWWLERARFLDDAGFTALFFADVLGVYDVYRQSPIPAIEGATDFPLNDPFMVIPAMMAVTKNLSFAVTASTTYEHPFTFARRFATLDHLSKGRIAWNVVTSYLPNAARNYGLPDQLPHEARYARAEEFLTVFYKLLEGSWQDDAVLYDKAGKRYADAAKVQRIDHVGEHFSVQGPALTEPSIQRTPVIFQAGASNRGLAFAARHAEVVFVNGMNPAALRLNVDKLRAAAVAAGRAADAIKVVTDLSTVIGTTQAEAEEKADAIRRSQSAEAQFAAFGGASGYDLAQYHDDDTLTTEPHNFSRSESARFTSEKSRPDSVGAIKKRLVDLSPYARTLVGTPESIVDEIENIVRITGVDGFNLHEFVSPRDFTEFAEHVMPLLAERGLLTRPTGSRSLRQRLFNHGDRLREPHPAAAYRSLQHKNDDSHL</sequence>
<organism evidence="9 10">
    <name type="scientific">Pantoea cypripedii</name>
    <name type="common">Pectobacterium cypripedii</name>
    <name type="synonym">Erwinia cypripedii</name>
    <dbReference type="NCBI Taxonomy" id="55209"/>
    <lineage>
        <taxon>Bacteria</taxon>
        <taxon>Pseudomonadati</taxon>
        <taxon>Pseudomonadota</taxon>
        <taxon>Gammaproteobacteria</taxon>
        <taxon>Enterobacterales</taxon>
        <taxon>Erwiniaceae</taxon>
        <taxon>Pantoea</taxon>
    </lineage>
</organism>
<dbReference type="Proteomes" id="UP000502005">
    <property type="component" value="Plasmid pNE1B"/>
</dbReference>
<evidence type="ECO:0000313" key="10">
    <source>
        <dbReference type="Proteomes" id="UP000502005"/>
    </source>
</evidence>
<feature type="binding site" evidence="6">
    <location>
        <position position="229"/>
    </location>
    <ligand>
        <name>FMN</name>
        <dbReference type="ChEBI" id="CHEBI:58210"/>
    </ligand>
</feature>
<dbReference type="GO" id="GO:0016705">
    <property type="term" value="F:oxidoreductase activity, acting on paired donors, with incorporation or reduction of molecular oxygen"/>
    <property type="evidence" value="ECO:0007669"/>
    <property type="project" value="InterPro"/>
</dbReference>
<dbReference type="PIRSF" id="PIRSF000337">
    <property type="entry name" value="NTA_MOA"/>
    <property type="match status" value="1"/>
</dbReference>
<protein>
    <submittedName>
        <fullName evidence="9">N5,N10-methylene tetrahydromethanopterin reductase</fullName>
    </submittedName>
</protein>
<evidence type="ECO:0000259" key="8">
    <source>
        <dbReference type="Pfam" id="PF00296"/>
    </source>
</evidence>
<dbReference type="InterPro" id="IPR051260">
    <property type="entry name" value="Diverse_substr_monoxygenases"/>
</dbReference>
<evidence type="ECO:0000256" key="2">
    <source>
        <dbReference type="ARBA" id="ARBA00022643"/>
    </source>
</evidence>
<dbReference type="PANTHER" id="PTHR30011:SF16">
    <property type="entry name" value="C2H2 FINGER DOMAIN TRANSCRIPTION FACTOR (EUROFUNG)-RELATED"/>
    <property type="match status" value="1"/>
</dbReference>
<feature type="domain" description="Luciferase-like" evidence="8">
    <location>
        <begin position="27"/>
        <end position="390"/>
    </location>
</feature>
<dbReference type="AlphaFoldDB" id="A0A6B9GBA0"/>
<dbReference type="InterPro" id="IPR036661">
    <property type="entry name" value="Luciferase-like_sf"/>
</dbReference>
<dbReference type="PANTHER" id="PTHR30011">
    <property type="entry name" value="ALKANESULFONATE MONOOXYGENASE-RELATED"/>
    <property type="match status" value="1"/>
</dbReference>
<evidence type="ECO:0000313" key="9">
    <source>
        <dbReference type="EMBL" id="QGY32600.1"/>
    </source>
</evidence>
<dbReference type="Pfam" id="PF00296">
    <property type="entry name" value="Bac_luciferase"/>
    <property type="match status" value="1"/>
</dbReference>
<reference evidence="9 10" key="1">
    <citation type="submission" date="2017-11" db="EMBL/GenBank/DDBJ databases">
        <title>Genome sequence of Pantoea cypripedii NE1.</title>
        <authorList>
            <person name="Nascimento F.X."/>
        </authorList>
    </citation>
    <scope>NUCLEOTIDE SEQUENCE [LARGE SCALE GENOMIC DNA]</scope>
    <source>
        <strain evidence="9 10">NE1</strain>
        <plasmid evidence="10">pne1b</plasmid>
    </source>
</reference>
<dbReference type="SUPFAM" id="SSF51679">
    <property type="entry name" value="Bacterial luciferase-like"/>
    <property type="match status" value="1"/>
</dbReference>
<feature type="binding site" evidence="6">
    <location>
        <position position="153"/>
    </location>
    <ligand>
        <name>FMN</name>
        <dbReference type="ChEBI" id="CHEBI:58210"/>
    </ligand>
</feature>
<dbReference type="EMBL" id="CP024770">
    <property type="protein sequence ID" value="QGY32600.1"/>
    <property type="molecule type" value="Genomic_DNA"/>
</dbReference>